<dbReference type="PANTHER" id="PTHR48079:SF6">
    <property type="entry name" value="NAD(P)-BINDING DOMAIN-CONTAINING PROTEIN-RELATED"/>
    <property type="match status" value="1"/>
</dbReference>
<dbReference type="RefSeq" id="WP_102162386.1">
    <property type="nucleotide sequence ID" value="NZ_PNFZ01000005.1"/>
</dbReference>
<dbReference type="Pfam" id="PF01370">
    <property type="entry name" value="Epimerase"/>
    <property type="match status" value="1"/>
</dbReference>
<reference evidence="3 4" key="1">
    <citation type="submission" date="2017-09" db="EMBL/GenBank/DDBJ databases">
        <title>Bacterial strain isolated from the female urinary microbiota.</title>
        <authorList>
            <person name="Thomas-White K."/>
            <person name="Kumar N."/>
            <person name="Forster S."/>
            <person name="Putonti C."/>
            <person name="Lawley T."/>
            <person name="Wolfe A.J."/>
        </authorList>
    </citation>
    <scope>NUCLEOTIDE SEQUENCE [LARGE SCALE GENOMIC DNA]</scope>
    <source>
        <strain evidence="3 4">UMB0680</strain>
    </source>
</reference>
<dbReference type="InterPro" id="IPR036291">
    <property type="entry name" value="NAD(P)-bd_dom_sf"/>
</dbReference>
<dbReference type="OrthoDB" id="3174087at2"/>
<dbReference type="Proteomes" id="UP000235703">
    <property type="component" value="Unassembled WGS sequence"/>
</dbReference>
<dbReference type="InterPro" id="IPR001509">
    <property type="entry name" value="Epimerase_deHydtase"/>
</dbReference>
<dbReference type="AlphaFoldDB" id="A0A2N6PG08"/>
<dbReference type="SUPFAM" id="SSF51735">
    <property type="entry name" value="NAD(P)-binding Rossmann-fold domains"/>
    <property type="match status" value="1"/>
</dbReference>
<dbReference type="GO" id="GO:0004029">
    <property type="term" value="F:aldehyde dehydrogenase (NAD+) activity"/>
    <property type="evidence" value="ECO:0007669"/>
    <property type="project" value="TreeGrafter"/>
</dbReference>
<evidence type="ECO:0000313" key="4">
    <source>
        <dbReference type="Proteomes" id="UP000235703"/>
    </source>
</evidence>
<dbReference type="GO" id="GO:0005737">
    <property type="term" value="C:cytoplasm"/>
    <property type="evidence" value="ECO:0007669"/>
    <property type="project" value="TreeGrafter"/>
</dbReference>
<organism evidence="3 4">
    <name type="scientific">Brevibacterium luteolum</name>
    <dbReference type="NCBI Taxonomy" id="199591"/>
    <lineage>
        <taxon>Bacteria</taxon>
        <taxon>Bacillati</taxon>
        <taxon>Actinomycetota</taxon>
        <taxon>Actinomycetes</taxon>
        <taxon>Micrococcales</taxon>
        <taxon>Brevibacteriaceae</taxon>
        <taxon>Brevibacterium</taxon>
    </lineage>
</organism>
<keyword evidence="1" id="KW-0732">Signal</keyword>
<evidence type="ECO:0000313" key="3">
    <source>
        <dbReference type="EMBL" id="PMB97629.1"/>
    </source>
</evidence>
<proteinExistence type="predicted"/>
<dbReference type="PANTHER" id="PTHR48079">
    <property type="entry name" value="PROTEIN YEEZ"/>
    <property type="match status" value="1"/>
</dbReference>
<feature type="chain" id="PRO_5014626770" evidence="1">
    <location>
        <begin position="20"/>
        <end position="356"/>
    </location>
</feature>
<dbReference type="InterPro" id="IPR051783">
    <property type="entry name" value="NAD(P)-dependent_oxidoreduct"/>
</dbReference>
<evidence type="ECO:0000256" key="1">
    <source>
        <dbReference type="SAM" id="SignalP"/>
    </source>
</evidence>
<keyword evidence="4" id="KW-1185">Reference proteome</keyword>
<evidence type="ECO:0000259" key="2">
    <source>
        <dbReference type="Pfam" id="PF01370"/>
    </source>
</evidence>
<accession>A0A2N6PG08</accession>
<name>A0A2N6PG08_9MICO</name>
<sequence>MKILVTGASGLLGSSVAAALVSAGHTVTTLQRRPSGIGGARDIAASITDAAAVAEAVAEQQAVVHLAAKVSMAGDPADFEAINIAGTRTLLSAAQDAGVSRFVHISSPSVAHAGDSLAGVGAGPADPEHARSEYARTKAHGELLALAADSADFRVLVLRPHLMWGPGDTQLTERIIDRARAGRMPVLGTGAALIDTLYITNAVDAIVAGLSAVDHHHGEALVVTNGQPRPVGELMTQMALAGGARRPKLSVPVPAALAAGTVVEKVWDLAAEVEDTLADRLPETTAARLHETLSDEPPLTRFLAEQLSTAHWFDQRRTREVLNWTPRVSIEEGLGELAAHYGGTAPEPGTALTAGR</sequence>
<feature type="signal peptide" evidence="1">
    <location>
        <begin position="1"/>
        <end position="19"/>
    </location>
</feature>
<feature type="domain" description="NAD-dependent epimerase/dehydratase" evidence="2">
    <location>
        <begin position="3"/>
        <end position="222"/>
    </location>
</feature>
<protein>
    <submittedName>
        <fullName evidence="3">Nucleoside-diphosphate sugar epimerase</fullName>
    </submittedName>
</protein>
<comment type="caution">
    <text evidence="3">The sequence shown here is derived from an EMBL/GenBank/DDBJ whole genome shotgun (WGS) entry which is preliminary data.</text>
</comment>
<gene>
    <name evidence="3" type="ORF">CJ198_09470</name>
</gene>
<dbReference type="EMBL" id="PNFZ01000005">
    <property type="protein sequence ID" value="PMB97629.1"/>
    <property type="molecule type" value="Genomic_DNA"/>
</dbReference>
<dbReference type="Gene3D" id="3.40.50.720">
    <property type="entry name" value="NAD(P)-binding Rossmann-like Domain"/>
    <property type="match status" value="1"/>
</dbReference>